<sequence length="287" mass="31270">MIKLIASDIDGTLLTDQGIMSPQTHQAIHQAIAEGIEFLPVTGRGYAAAQNIIGMQGLQVPMINLNGALVSSAQGQALSQLPLPQDQVLAMRDFLDQAGVRYSLVSQDCYYTTDPDRYQAGISRFLKDQAASHQQAGIPTPAIDIDQAKAFIQDIGRLKELPQQDFLKLIFFTDQEDIRQSFREHFAGDKLLTLSSSGRHNVEITQAKASKGQALTKYLEEAGYQRDEVLSIGDSYNDLSMFAVTGHSYAMGNAEPAVQAQARALAPSNQEDGAAWMIQELLAGRIG</sequence>
<dbReference type="SUPFAM" id="SSF56784">
    <property type="entry name" value="HAD-like"/>
    <property type="match status" value="1"/>
</dbReference>
<dbReference type="OrthoDB" id="9806027at2"/>
<proteinExistence type="predicted"/>
<dbReference type="Gene3D" id="3.40.50.1000">
    <property type="entry name" value="HAD superfamily/HAD-like"/>
    <property type="match status" value="1"/>
</dbReference>
<dbReference type="Proteomes" id="UP000234239">
    <property type="component" value="Unassembled WGS sequence"/>
</dbReference>
<dbReference type="PROSITE" id="PS01228">
    <property type="entry name" value="COF_1"/>
    <property type="match status" value="1"/>
</dbReference>
<evidence type="ECO:0000313" key="4">
    <source>
        <dbReference type="Proteomes" id="UP000234239"/>
    </source>
</evidence>
<dbReference type="InterPro" id="IPR006379">
    <property type="entry name" value="HAD-SF_hydro_IIB"/>
</dbReference>
<dbReference type="GO" id="GO:0005829">
    <property type="term" value="C:cytosol"/>
    <property type="evidence" value="ECO:0007669"/>
    <property type="project" value="TreeGrafter"/>
</dbReference>
<evidence type="ECO:0000313" key="3">
    <source>
        <dbReference type="Proteomes" id="UP000069912"/>
    </source>
</evidence>
<dbReference type="InterPro" id="IPR000150">
    <property type="entry name" value="Cof"/>
</dbReference>
<dbReference type="GO" id="GO:0016791">
    <property type="term" value="F:phosphatase activity"/>
    <property type="evidence" value="ECO:0007669"/>
    <property type="project" value="UniProtKB-ARBA"/>
</dbReference>
<dbReference type="KEGG" id="asan:AWM72_03590"/>
<dbReference type="PANTHER" id="PTHR10000">
    <property type="entry name" value="PHOSPHOSERINE PHOSPHATASE"/>
    <property type="match status" value="1"/>
</dbReference>
<dbReference type="CDD" id="cd07516">
    <property type="entry name" value="HAD_Pase"/>
    <property type="match status" value="1"/>
</dbReference>
<dbReference type="PANTHER" id="PTHR10000:SF55">
    <property type="entry name" value="5-AMINO-6-(5-PHOSPHO-D-RIBITYLAMINO)URACIL PHOSPHATASE YCSE"/>
    <property type="match status" value="1"/>
</dbReference>
<organism evidence="1 3">
    <name type="scientific">Aerococcus sanguinicola</name>
    <dbReference type="NCBI Taxonomy" id="119206"/>
    <lineage>
        <taxon>Bacteria</taxon>
        <taxon>Bacillati</taxon>
        <taxon>Bacillota</taxon>
        <taxon>Bacilli</taxon>
        <taxon>Lactobacillales</taxon>
        <taxon>Aerococcaceae</taxon>
        <taxon>Aerococcus</taxon>
    </lineage>
</organism>
<accession>A0A0X8FAS2</accession>
<protein>
    <submittedName>
        <fullName evidence="2">Cof-type HAD-IIB family hydrolase</fullName>
    </submittedName>
</protein>
<reference evidence="3" key="2">
    <citation type="submission" date="2016-01" db="EMBL/GenBank/DDBJ databases">
        <title>Six Aerococcus type strain genome sequencing and assembly using PacBio and Illumina Hiseq.</title>
        <authorList>
            <person name="Carkaci D."/>
            <person name="Dargis R."/>
            <person name="Nielsen X.C."/>
            <person name="Skovgaard O."/>
            <person name="Fuursted K."/>
            <person name="Christensen J.J."/>
        </authorList>
    </citation>
    <scope>NUCLEOTIDE SEQUENCE [LARGE SCALE GENOMIC DNA]</scope>
    <source>
        <strain evidence="3">CCUG43001</strain>
    </source>
</reference>
<dbReference type="SFLD" id="SFLDG01140">
    <property type="entry name" value="C2.B:_Phosphomannomutase_and_P"/>
    <property type="match status" value="1"/>
</dbReference>
<dbReference type="GeneID" id="92903153"/>
<keyword evidence="2" id="KW-0378">Hydrolase</keyword>
<gene>
    <name evidence="1" type="ORF">AWM72_03590</name>
    <name evidence="2" type="ORF">CYJ28_08140</name>
</gene>
<dbReference type="InterPro" id="IPR036412">
    <property type="entry name" value="HAD-like_sf"/>
</dbReference>
<evidence type="ECO:0000313" key="2">
    <source>
        <dbReference type="EMBL" id="PKZ21147.1"/>
    </source>
</evidence>
<dbReference type="InterPro" id="IPR023214">
    <property type="entry name" value="HAD_sf"/>
</dbReference>
<reference evidence="1 3" key="1">
    <citation type="journal article" date="2016" name="Genome Announc.">
        <title>Complete Genome Sequences of Aerococcus christensenii CCUG 28831T, Aerococcus sanguinicola CCUG 43001T, Aerococcus urinae CCUG 36881T, Aerococcus urinaeequi CCUG 28094T, Aerococcus urinaehominis CCUG 42038 BT, and Aerococcus viridans CCUG 4311T.</title>
        <authorList>
            <person name="Carkaci D."/>
            <person name="Dargis R."/>
            <person name="Nielsen X.C."/>
            <person name="Skovgaard O."/>
            <person name="Fuursted K."/>
            <person name="Christensen J.J."/>
        </authorList>
    </citation>
    <scope>NUCLEOTIDE SEQUENCE [LARGE SCALE GENOMIC DNA]</scope>
    <source>
        <strain evidence="1 3">CCUG43001</strain>
    </source>
</reference>
<dbReference type="EMBL" id="CP014160">
    <property type="protein sequence ID" value="AMB93902.1"/>
    <property type="molecule type" value="Genomic_DNA"/>
</dbReference>
<dbReference type="NCBIfam" id="TIGR00099">
    <property type="entry name" value="Cof-subfamily"/>
    <property type="match status" value="1"/>
</dbReference>
<dbReference type="AlphaFoldDB" id="A0A0X8FAS2"/>
<dbReference type="NCBIfam" id="TIGR01484">
    <property type="entry name" value="HAD-SF-IIB"/>
    <property type="match status" value="1"/>
</dbReference>
<evidence type="ECO:0000313" key="1">
    <source>
        <dbReference type="EMBL" id="AMB93902.1"/>
    </source>
</evidence>
<dbReference type="Pfam" id="PF08282">
    <property type="entry name" value="Hydrolase_3"/>
    <property type="match status" value="1"/>
</dbReference>
<dbReference type="Proteomes" id="UP000069912">
    <property type="component" value="Chromosome"/>
</dbReference>
<dbReference type="Gene3D" id="3.30.1240.10">
    <property type="match status" value="1"/>
</dbReference>
<name>A0A0X8FAS2_9LACT</name>
<keyword evidence="3" id="KW-1185">Reference proteome</keyword>
<dbReference type="SFLD" id="SFLDS00003">
    <property type="entry name" value="Haloacid_Dehalogenase"/>
    <property type="match status" value="1"/>
</dbReference>
<dbReference type="GO" id="GO:0000287">
    <property type="term" value="F:magnesium ion binding"/>
    <property type="evidence" value="ECO:0007669"/>
    <property type="project" value="TreeGrafter"/>
</dbReference>
<dbReference type="RefSeq" id="WP_067973280.1">
    <property type="nucleotide sequence ID" value="NZ_CAJHKM010000005.1"/>
</dbReference>
<reference evidence="2 4" key="3">
    <citation type="submission" date="2017-12" db="EMBL/GenBank/DDBJ databases">
        <title>Phylogenetic diversity of female urinary microbiome.</title>
        <authorList>
            <person name="Thomas-White K."/>
            <person name="Wolfe A.J."/>
        </authorList>
    </citation>
    <scope>NUCLEOTIDE SEQUENCE [LARGE SCALE GENOMIC DNA]</scope>
    <source>
        <strain evidence="2 4">UMB0139</strain>
    </source>
</reference>
<dbReference type="EMBL" id="PKGY01000004">
    <property type="protein sequence ID" value="PKZ21147.1"/>
    <property type="molecule type" value="Genomic_DNA"/>
</dbReference>